<keyword evidence="4" id="KW-1185">Reference proteome</keyword>
<feature type="region of interest" description="Disordered" evidence="1">
    <location>
        <begin position="380"/>
        <end position="399"/>
    </location>
</feature>
<dbReference type="PANTHER" id="PTHR21301:SF10">
    <property type="entry name" value="REVERSE TRANSCRIPTASE DOMAIN-CONTAINING PROTEIN"/>
    <property type="match status" value="1"/>
</dbReference>
<evidence type="ECO:0000313" key="3">
    <source>
        <dbReference type="EMBL" id="CAH3150615.1"/>
    </source>
</evidence>
<feature type="domain" description="Reverse transcriptase" evidence="2">
    <location>
        <begin position="23"/>
        <end position="269"/>
    </location>
</feature>
<dbReference type="Pfam" id="PF26215">
    <property type="entry name" value="HTH_animal"/>
    <property type="match status" value="1"/>
</dbReference>
<dbReference type="PANTHER" id="PTHR21301">
    <property type="entry name" value="REVERSE TRANSCRIPTASE"/>
    <property type="match status" value="1"/>
</dbReference>
<evidence type="ECO:0000313" key="4">
    <source>
        <dbReference type="Proteomes" id="UP001159405"/>
    </source>
</evidence>
<evidence type="ECO:0000259" key="2">
    <source>
        <dbReference type="PROSITE" id="PS50878"/>
    </source>
</evidence>
<sequence length="399" mass="45331">MPHKALNKRSSHLFTAIGKNQLPLSATNLIVEHPRTSKFYLLPKMHKPGNPGRPIVSACSCPTELLALYLDHITAPFVRSLDSYVKDTTHMLNILDSFRFRDVDAQRLIFTMDCIKSLYTVIPNDGGLCTLQYYLDKREILEPPTDTLLRMAELVLTLNTFEFSGEYYKQTGGVTMGSRLGPNYACLFVGHEEERILSSYTGIKPDLYKQYMDDVAGAASCSEEDLRQFLEFASSFHPNLEYTWSVSTDKLPLLDIYMKPQANRIATSIYYKATDSHSYLNFSSSHPYSCKSSIPYSQFLRLRKICSDDANFDIEAAKMETFLAARGYPNDLIRRGRERASTKSRAEILKSDAANTANNIAKDRIPFVTTFHPSKLNCRENNLEEFPDPSRGQQDKQDL</sequence>
<reference evidence="3 4" key="1">
    <citation type="submission" date="2022-05" db="EMBL/GenBank/DDBJ databases">
        <authorList>
            <consortium name="Genoscope - CEA"/>
            <person name="William W."/>
        </authorList>
    </citation>
    <scope>NUCLEOTIDE SEQUENCE [LARGE SCALE GENOMIC DNA]</scope>
</reference>
<dbReference type="EMBL" id="CALNXK010000089">
    <property type="protein sequence ID" value="CAH3150615.1"/>
    <property type="molecule type" value="Genomic_DNA"/>
</dbReference>
<name>A0ABN8PTV6_9CNID</name>
<comment type="caution">
    <text evidence="3">The sequence shown here is derived from an EMBL/GenBank/DDBJ whole genome shotgun (WGS) entry which is preliminary data.</text>
</comment>
<evidence type="ECO:0000256" key="1">
    <source>
        <dbReference type="SAM" id="MobiDB-lite"/>
    </source>
</evidence>
<proteinExistence type="predicted"/>
<dbReference type="InterPro" id="IPR058912">
    <property type="entry name" value="HTH_animal"/>
</dbReference>
<protein>
    <recommendedName>
        <fullName evidence="2">Reverse transcriptase domain-containing protein</fullName>
    </recommendedName>
</protein>
<accession>A0ABN8PTV6</accession>
<dbReference type="PROSITE" id="PS50878">
    <property type="entry name" value="RT_POL"/>
    <property type="match status" value="1"/>
</dbReference>
<organism evidence="3 4">
    <name type="scientific">Porites lobata</name>
    <dbReference type="NCBI Taxonomy" id="104759"/>
    <lineage>
        <taxon>Eukaryota</taxon>
        <taxon>Metazoa</taxon>
        <taxon>Cnidaria</taxon>
        <taxon>Anthozoa</taxon>
        <taxon>Hexacorallia</taxon>
        <taxon>Scleractinia</taxon>
        <taxon>Fungiina</taxon>
        <taxon>Poritidae</taxon>
        <taxon>Porites</taxon>
    </lineage>
</organism>
<dbReference type="Proteomes" id="UP001159405">
    <property type="component" value="Unassembled WGS sequence"/>
</dbReference>
<gene>
    <name evidence="3" type="ORF">PLOB_00047704</name>
</gene>
<dbReference type="InterPro" id="IPR000477">
    <property type="entry name" value="RT_dom"/>
</dbReference>